<dbReference type="Gene3D" id="1.10.10.60">
    <property type="entry name" value="Homeodomain-like"/>
    <property type="match status" value="1"/>
</dbReference>
<comment type="subcellular location">
    <subcellularLocation>
        <location evidence="1 5 6">Nucleus</location>
    </subcellularLocation>
</comment>
<evidence type="ECO:0000256" key="3">
    <source>
        <dbReference type="ARBA" id="ARBA00023155"/>
    </source>
</evidence>
<dbReference type="EMBL" id="UYRS01018484">
    <property type="protein sequence ID" value="VDK36419.1"/>
    <property type="molecule type" value="Genomic_DNA"/>
</dbReference>
<dbReference type="PROSITE" id="PS50071">
    <property type="entry name" value="HOMEOBOX_2"/>
    <property type="match status" value="1"/>
</dbReference>
<protein>
    <submittedName>
        <fullName evidence="11">Homeobox domain-containing protein</fullName>
    </submittedName>
</protein>
<keyword evidence="4 5" id="KW-0539">Nucleus</keyword>
<feature type="region of interest" description="Disordered" evidence="7">
    <location>
        <begin position="256"/>
        <end position="320"/>
    </location>
</feature>
<dbReference type="GO" id="GO:0003677">
    <property type="term" value="F:DNA binding"/>
    <property type="evidence" value="ECO:0007669"/>
    <property type="project" value="UniProtKB-UniRule"/>
</dbReference>
<dbReference type="OrthoDB" id="6159439at2759"/>
<keyword evidence="3 5" id="KW-0371">Homeobox</keyword>
<evidence type="ECO:0000256" key="6">
    <source>
        <dbReference type="RuleBase" id="RU000682"/>
    </source>
</evidence>
<dbReference type="GO" id="GO:0000981">
    <property type="term" value="F:DNA-binding transcription factor activity, RNA polymerase II-specific"/>
    <property type="evidence" value="ECO:0007669"/>
    <property type="project" value="InterPro"/>
</dbReference>
<dbReference type="PROSITE" id="PS00027">
    <property type="entry name" value="HOMEOBOX_1"/>
    <property type="match status" value="1"/>
</dbReference>
<evidence type="ECO:0000313" key="10">
    <source>
        <dbReference type="Proteomes" id="UP000282613"/>
    </source>
</evidence>
<evidence type="ECO:0000313" key="11">
    <source>
        <dbReference type="WBParaSite" id="TASK_0000628001-mRNA-1"/>
    </source>
</evidence>
<dbReference type="PANTHER" id="PTHR24333">
    <property type="entry name" value="HOMEO BOX HB9 LIKE A-RELATED"/>
    <property type="match status" value="1"/>
</dbReference>
<dbReference type="AlphaFoldDB" id="A0A0R3W7L9"/>
<sequence length="320" mass="34872">MYKPFNDTIASIPPFFTTVSRGELLSHLTGGLTTLDTSATVTVTSTPSTSLCLCPYPNTAPPFSLPLLPLQLPFCCSSPSAPLITSSPMPQPHRSDVIPTENLASAMITAEVGEQQPSAIASRLTGKRKFKATSGTTEGQTVVGGDPKRYRTTYSPYQSKILEEVFQTERYISRPQRAQLATQLQLPENTIKVWFQNRRMKEKRQSMMLPSIAGSDPYLRETLIHVAKLYCDFQQKQQYSQPEAVMSVEVTSAAAERGRSDSASPMKEQWAGKCDSSCSARSPSPPAPSTSASASSFSVDSLCPPPPSGPPEKPQLFRPF</sequence>
<reference evidence="9 10" key="2">
    <citation type="submission" date="2018-11" db="EMBL/GenBank/DDBJ databases">
        <authorList>
            <consortium name="Pathogen Informatics"/>
        </authorList>
    </citation>
    <scope>NUCLEOTIDE SEQUENCE [LARGE SCALE GENOMIC DNA]</scope>
</reference>
<feature type="compositionally biased region" description="Pro residues" evidence="7">
    <location>
        <begin position="303"/>
        <end position="313"/>
    </location>
</feature>
<dbReference type="InterPro" id="IPR050848">
    <property type="entry name" value="Homeobox_TF"/>
</dbReference>
<dbReference type="SUPFAM" id="SSF46689">
    <property type="entry name" value="Homeodomain-like"/>
    <property type="match status" value="1"/>
</dbReference>
<keyword evidence="2 5" id="KW-0238">DNA-binding</keyword>
<feature type="domain" description="Homeobox" evidence="8">
    <location>
        <begin position="145"/>
        <end position="205"/>
    </location>
</feature>
<proteinExistence type="predicted"/>
<evidence type="ECO:0000259" key="8">
    <source>
        <dbReference type="PROSITE" id="PS50071"/>
    </source>
</evidence>
<gene>
    <name evidence="9" type="ORF">TASK_LOCUS6281</name>
</gene>
<evidence type="ECO:0000256" key="4">
    <source>
        <dbReference type="ARBA" id="ARBA00023242"/>
    </source>
</evidence>
<dbReference type="WBParaSite" id="TASK_0000628001-mRNA-1">
    <property type="protein sequence ID" value="TASK_0000628001-mRNA-1"/>
    <property type="gene ID" value="TASK_0000628001"/>
</dbReference>
<evidence type="ECO:0000256" key="5">
    <source>
        <dbReference type="PROSITE-ProRule" id="PRU00108"/>
    </source>
</evidence>
<dbReference type="SMART" id="SM00389">
    <property type="entry name" value="HOX"/>
    <property type="match status" value="1"/>
</dbReference>
<name>A0A0R3W7L9_TAEAS</name>
<dbReference type="InterPro" id="IPR020479">
    <property type="entry name" value="HD_metazoa"/>
</dbReference>
<evidence type="ECO:0000313" key="9">
    <source>
        <dbReference type="EMBL" id="VDK36419.1"/>
    </source>
</evidence>
<evidence type="ECO:0000256" key="1">
    <source>
        <dbReference type="ARBA" id="ARBA00004123"/>
    </source>
</evidence>
<dbReference type="InterPro" id="IPR009057">
    <property type="entry name" value="Homeodomain-like_sf"/>
</dbReference>
<dbReference type="Pfam" id="PF00046">
    <property type="entry name" value="Homeodomain"/>
    <property type="match status" value="1"/>
</dbReference>
<dbReference type="CDD" id="cd00086">
    <property type="entry name" value="homeodomain"/>
    <property type="match status" value="1"/>
</dbReference>
<reference evidence="11" key="1">
    <citation type="submission" date="2017-02" db="UniProtKB">
        <authorList>
            <consortium name="WormBaseParasite"/>
        </authorList>
    </citation>
    <scope>IDENTIFICATION</scope>
</reference>
<feature type="compositionally biased region" description="Low complexity" evidence="7">
    <location>
        <begin position="289"/>
        <end position="301"/>
    </location>
</feature>
<evidence type="ECO:0000256" key="7">
    <source>
        <dbReference type="SAM" id="MobiDB-lite"/>
    </source>
</evidence>
<dbReference type="GO" id="GO:0005634">
    <property type="term" value="C:nucleus"/>
    <property type="evidence" value="ECO:0007669"/>
    <property type="project" value="UniProtKB-SubCell"/>
</dbReference>
<evidence type="ECO:0000256" key="2">
    <source>
        <dbReference type="ARBA" id="ARBA00023125"/>
    </source>
</evidence>
<keyword evidence="10" id="KW-1185">Reference proteome</keyword>
<dbReference type="Proteomes" id="UP000282613">
    <property type="component" value="Unassembled WGS sequence"/>
</dbReference>
<dbReference type="InterPro" id="IPR001356">
    <property type="entry name" value="HD"/>
</dbReference>
<dbReference type="STRING" id="60517.A0A0R3W7L9"/>
<feature type="DNA-binding region" description="Homeobox" evidence="5">
    <location>
        <begin position="147"/>
        <end position="206"/>
    </location>
</feature>
<dbReference type="PRINTS" id="PR00024">
    <property type="entry name" value="HOMEOBOX"/>
</dbReference>
<dbReference type="InterPro" id="IPR017970">
    <property type="entry name" value="Homeobox_CS"/>
</dbReference>
<accession>A0A0R3W7L9</accession>
<organism evidence="11">
    <name type="scientific">Taenia asiatica</name>
    <name type="common">Asian tapeworm</name>
    <dbReference type="NCBI Taxonomy" id="60517"/>
    <lineage>
        <taxon>Eukaryota</taxon>
        <taxon>Metazoa</taxon>
        <taxon>Spiralia</taxon>
        <taxon>Lophotrochozoa</taxon>
        <taxon>Platyhelminthes</taxon>
        <taxon>Cestoda</taxon>
        <taxon>Eucestoda</taxon>
        <taxon>Cyclophyllidea</taxon>
        <taxon>Taeniidae</taxon>
        <taxon>Taenia</taxon>
    </lineage>
</organism>
<dbReference type="PANTHER" id="PTHR24333:SF8">
    <property type="entry name" value="HOMEOBOX PROTEIN CEH-62"/>
    <property type="match status" value="1"/>
</dbReference>